<proteinExistence type="predicted"/>
<reference evidence="2 3" key="1">
    <citation type="submission" date="2018-11" db="EMBL/GenBank/DDBJ databases">
        <authorList>
            <consortium name="Pathogen Informatics"/>
        </authorList>
    </citation>
    <scope>NUCLEOTIDE SEQUENCE [LARGE SCALE GENOMIC DNA]</scope>
</reference>
<evidence type="ECO:0008006" key="4">
    <source>
        <dbReference type="Google" id="ProtNLM"/>
    </source>
</evidence>
<evidence type="ECO:0000256" key="1">
    <source>
        <dbReference type="SAM" id="Phobius"/>
    </source>
</evidence>
<keyword evidence="1" id="KW-0812">Transmembrane</keyword>
<keyword evidence="1" id="KW-1133">Transmembrane helix</keyword>
<protein>
    <recommendedName>
        <fullName evidence="4">VWFA domain-containing protein</fullName>
    </recommendedName>
</protein>
<feature type="transmembrane region" description="Helical" evidence="1">
    <location>
        <begin position="7"/>
        <end position="28"/>
    </location>
</feature>
<keyword evidence="3" id="KW-1185">Reference proteome</keyword>
<dbReference type="Proteomes" id="UP000271889">
    <property type="component" value="Unassembled WGS sequence"/>
</dbReference>
<evidence type="ECO:0000313" key="3">
    <source>
        <dbReference type="Proteomes" id="UP000271889"/>
    </source>
</evidence>
<dbReference type="OrthoDB" id="5875132at2759"/>
<gene>
    <name evidence="2" type="ORF">CGOC_LOCUS4976</name>
</gene>
<sequence>MNKACKWGIGVAVVLVLAIIAVVLAVILPGKKDKNESPILYFAMYLGDSDSVSAMITREKFGENECSLEKNKRNTRAAISAMKDVDQRYAFILYSNAINTTDSMDATEALAHLDNVVHIAGSSSTQESLNQPYNYRVAKEYTAKRNDDDLFVFYIPCGYDYRLVFIIYQYV</sequence>
<dbReference type="EMBL" id="UYRV01014534">
    <property type="protein sequence ID" value="VDK60347.1"/>
    <property type="molecule type" value="Genomic_DNA"/>
</dbReference>
<organism evidence="2 3">
    <name type="scientific">Cylicostephanus goldi</name>
    <name type="common">Nematode worm</name>
    <dbReference type="NCBI Taxonomy" id="71465"/>
    <lineage>
        <taxon>Eukaryota</taxon>
        <taxon>Metazoa</taxon>
        <taxon>Ecdysozoa</taxon>
        <taxon>Nematoda</taxon>
        <taxon>Chromadorea</taxon>
        <taxon>Rhabditida</taxon>
        <taxon>Rhabditina</taxon>
        <taxon>Rhabditomorpha</taxon>
        <taxon>Strongyloidea</taxon>
        <taxon>Strongylidae</taxon>
        <taxon>Cylicostephanus</taxon>
    </lineage>
</organism>
<name>A0A3P6RLU9_CYLGO</name>
<dbReference type="AlphaFoldDB" id="A0A3P6RLU9"/>
<accession>A0A3P6RLU9</accession>
<keyword evidence="1" id="KW-0472">Membrane</keyword>
<evidence type="ECO:0000313" key="2">
    <source>
        <dbReference type="EMBL" id="VDK60347.1"/>
    </source>
</evidence>